<reference evidence="1" key="7">
    <citation type="journal article" date="2017" name="Sci. Rep.">
        <title>Genomic features, phylogenetic relationships, and comparative genomics of Elizabethkingia anophelis strain EM361-97 isolated in Taiwan.</title>
        <authorList>
            <person name="Lin J.N."/>
            <person name="Lai C.H."/>
            <person name="Yang C.H."/>
            <person name="Huang Y.H."/>
            <person name="Lin H.H."/>
        </authorList>
    </citation>
    <scope>NUCLEOTIDE SEQUENCE</scope>
</reference>
<reference evidence="1" key="4">
    <citation type="journal article" date="2016" name="Sci. Rep.">
        <title>Genomic epidemiology and global diversity of the emerging bacterial pathogen Elizabethkingia anophelis.</title>
        <authorList>
            <person name="Breurec S."/>
            <person name="Criscuolo A."/>
            <person name="Diancourt L."/>
            <person name="Rendueles O."/>
            <person name="Vandenbogaert M."/>
            <person name="Passet V."/>
            <person name="Caro V."/>
            <person name="Rocha E.P."/>
            <person name="Touchon M."/>
            <person name="Brisse S."/>
        </authorList>
    </citation>
    <scope>NUCLEOTIDE SEQUENCE</scope>
</reference>
<dbReference type="EMBL" id="BK010606">
    <property type="protein sequence ID" value="DAC75512.1"/>
    <property type="molecule type" value="Genomic_DNA"/>
</dbReference>
<reference evidence="1" key="2">
    <citation type="journal article" date="2014" name="PLoS ONE">
        <title>Insights from the genome annotation of Elizabethkingia anophelis from the malaria vector Anopheles gambiae.</title>
        <authorList>
            <person name="Kukutla P."/>
            <person name="Lindberg B.G."/>
            <person name="Pei D."/>
            <person name="Rayl M."/>
            <person name="Yu W."/>
            <person name="Steritz M."/>
            <person name="Faye I."/>
            <person name="Xu J."/>
        </authorList>
    </citation>
    <scope>NUCLEOTIDE SEQUENCE</scope>
</reference>
<accession>A0A455ZFG5</accession>
<dbReference type="RefSeq" id="WP_009092118.1">
    <property type="nucleotide sequence ID" value="NZ_CP023403.1"/>
</dbReference>
<reference evidence="1" key="3">
    <citation type="journal article" date="2016" name="Genome Announc.">
        <title>Complete Genome Sequences of Four Strains from the 2015-2016 Elizabethkingia anophelis Outbreak.</title>
        <authorList>
            <person name="Nicholson A.C."/>
            <person name="Whitney A.M."/>
            <person name="Emery B.D."/>
            <person name="Bell M.E."/>
            <person name="Gartin J.T."/>
            <person name="Humrighouse B.W."/>
            <person name="Loparev V.N."/>
            <person name="Batra D."/>
            <person name="Sheth M."/>
            <person name="Rowe L.A."/>
            <person name="Juieng P."/>
            <person name="Knipe K."/>
            <person name="Gulvik C."/>
            <person name="McQuiston J.R."/>
        </authorList>
    </citation>
    <scope>NUCLEOTIDE SEQUENCE</scope>
</reference>
<evidence type="ECO:0000313" key="1">
    <source>
        <dbReference type="EMBL" id="DAC75512.1"/>
    </source>
</evidence>
<reference evidence="1" key="1">
    <citation type="journal article" date="2014" name="Genome Biol. Evol.">
        <title>Comparative genomic analysis of malaria mosquito vector-associated novel pathogen Elizabethkingia anophelis.</title>
        <authorList>
            <person name="Teo J."/>
            <person name="Tan S.Y."/>
            <person name="Liu Y."/>
            <person name="Tay M."/>
            <person name="Ding Y."/>
            <person name="Li Y."/>
            <person name="Kjelleberg S."/>
            <person name="Givskov M."/>
            <person name="Lin R.T."/>
            <person name="Yang L."/>
        </authorList>
    </citation>
    <scope>NUCLEOTIDE SEQUENCE</scope>
</reference>
<dbReference type="GeneID" id="56686109"/>
<reference evidence="1" key="8">
    <citation type="journal article" date="2018" name="J. ISSAAS">
        <title>In Silico Identification of Three Types of Integrative and Conjugative Elements (ICEs) in Elizabethkingia anophelis Strains Isolated from Around the World.</title>
        <authorList>
            <person name="Xu J."/>
            <person name="Pei D."/>
            <person name="Nicholson A."/>
            <person name="Lan Y."/>
            <person name="Xia Q."/>
        </authorList>
    </citation>
    <scope>NUCLEOTIDE SEQUENCE</scope>
</reference>
<organism evidence="1">
    <name type="scientific">Elizabethkingia anophelis</name>
    <dbReference type="NCBI Taxonomy" id="1117645"/>
    <lineage>
        <taxon>Bacteria</taxon>
        <taxon>Pseudomonadati</taxon>
        <taxon>Bacteroidota</taxon>
        <taxon>Flavobacteriia</taxon>
        <taxon>Flavobacteriales</taxon>
        <taxon>Weeksellaceae</taxon>
        <taxon>Elizabethkingia</taxon>
    </lineage>
</organism>
<protein>
    <submittedName>
        <fullName evidence="1">Uncharacterized protein</fullName>
    </submittedName>
</protein>
<gene>
    <name evidence="1" type="primary">ICEEaIII(1)_R26_63053_63802</name>
</gene>
<name>A0A455ZFG5_9FLAO</name>
<proteinExistence type="predicted"/>
<reference evidence="1" key="5">
    <citation type="journal article" date="2017" name="Genome Announc.">
        <title>Complete Circularized Genome Sequences of Four Strains of Elizabethkingia anophelis, Including Two Novel Strains Isolated from Wild-Caught Anopheles sinensis.</title>
        <authorList>
            <person name="Pei D."/>
            <person name="Nicholson A.C."/>
            <person name="Jiang J."/>
            <person name="Chen H."/>
            <person name="Whitney A.M."/>
            <person name="Villarma A."/>
            <person name="Bell M."/>
            <person name="Humrighouse B."/>
            <person name="Rowe L.A."/>
            <person name="Sheth M."/>
            <person name="Batra D."/>
            <person name="Juieng P."/>
            <person name="Loparev V.N."/>
            <person name="McQuiston J.R."/>
            <person name="Lan Y."/>
            <person name="Ma Y."/>
            <person name="Xu J."/>
        </authorList>
    </citation>
    <scope>NUCLEOTIDE SEQUENCE</scope>
</reference>
<dbReference type="Gene3D" id="3.90.75.20">
    <property type="match status" value="1"/>
</dbReference>
<reference evidence="1" key="6">
    <citation type="journal article" date="2017" name="Nat. Commun.">
        <title>Evolutionary dynamics and genomic features of the Elizabethkingia anophelis 2015 to 2016 Wisconsin outbreak strain.</title>
        <authorList>
            <person name="Perrin A."/>
            <person name="Larsonneur E."/>
            <person name="Nicholson A.C."/>
            <person name="Edwards D.J."/>
            <person name="Gundlach K.M."/>
            <person name="Whitney A.M."/>
            <person name="Gulvik C.A."/>
            <person name="Bell M.E."/>
            <person name="Rendueles O."/>
            <person name="Cury J."/>
            <person name="Hugon P."/>
            <person name="Clermont D."/>
            <person name="Enouf V."/>
            <person name="Loparev V."/>
            <person name="Juieng P."/>
            <person name="Monson T."/>
            <person name="Warshauer D."/>
            <person name="Elbadawi L.I."/>
            <person name="Walters M.S."/>
            <person name="Crist M.B."/>
            <person name="Noble-Wang J."/>
            <person name="Borlaug G."/>
            <person name="Rocha E.P.C."/>
            <person name="Criscuolo A."/>
            <person name="Touchon M."/>
            <person name="Davis J.P."/>
            <person name="Holt K.E."/>
            <person name="McQuiston J.R."/>
            <person name="Brisse S."/>
        </authorList>
    </citation>
    <scope>NUCLEOTIDE SEQUENCE</scope>
</reference>
<sequence>MYFKQIPLTKTKSLLVFETGQIYSVDKDVVSLLKIKVETQIEKKTFKFYKSSYVYFNYRKFSPAKLVANCFIENANGYKKIRRKDNNVLNNSSANLYWSLDNKDYLDKKAKTIDRNLVDYDSLCDLNKAIYNYIVKGEEKELYLSLFKGDMRKYLWKSFYDRGLPEARFETFLDIGYSKLQERLIQYYYFQNNDISSVKKYIFLTMYFSALIYNKKEKRINLDFLPRELKNKQQFYYEMSLEDFILSAV</sequence>
<dbReference type="AlphaFoldDB" id="A0A455ZFG5"/>